<sequence>MAWTLTSDLEEFRARAGGFLRADPVRNTVALTVIEAMRKQGPGLYEGALFGWWPRDGRVAAAVLWAGANPPMLSAMPDGAARDLADALAARGATVRGANGAPRAAEAFAGAWTARTGAASRVVMRQRLYRLGKLEAPDPAPDGAARVAGDADRGLVLDWFAAFHRDVGEHGEVNTAMVDGRLRAGGVLLWEAGGRPVAMAGRTPAVGGMARVAPVYTPAGHRRRGYGAAVTAAATRDAQDAGAADVVLFTDLGNPTSNGVYRRLGYRPVEDRVVLAFT</sequence>
<dbReference type="Proteomes" id="UP000183413">
    <property type="component" value="Unassembled WGS sequence"/>
</dbReference>
<dbReference type="eggNOG" id="COG3393">
    <property type="taxonomic scope" value="Bacteria"/>
</dbReference>
<name>A0A1I4XGL2_9ACTN</name>
<proteinExistence type="predicted"/>
<accession>A0A1I4XGL2</accession>
<dbReference type="RefSeq" id="WP_075019935.1">
    <property type="nucleotide sequence ID" value="NZ_FOVH01000001.1"/>
</dbReference>
<dbReference type="AlphaFoldDB" id="A0A1I4XGL2"/>
<dbReference type="STRING" id="1993.SAMN04489713_101871"/>
<evidence type="ECO:0000313" key="2">
    <source>
        <dbReference type="EMBL" id="SFN25048.1"/>
    </source>
</evidence>
<dbReference type="PROSITE" id="PS51186">
    <property type="entry name" value="GNAT"/>
    <property type="match status" value="1"/>
</dbReference>
<reference evidence="2 3" key="1">
    <citation type="submission" date="2016-10" db="EMBL/GenBank/DDBJ databases">
        <authorList>
            <person name="de Groot N.N."/>
        </authorList>
    </citation>
    <scope>NUCLEOTIDE SEQUENCE [LARGE SCALE GENOMIC DNA]</scope>
    <source>
        <strain evidence="2 3">DSM 43067</strain>
    </source>
</reference>
<dbReference type="CDD" id="cd04301">
    <property type="entry name" value="NAT_SF"/>
    <property type="match status" value="1"/>
</dbReference>
<keyword evidence="3" id="KW-1185">Reference proteome</keyword>
<dbReference type="GO" id="GO:0016747">
    <property type="term" value="F:acyltransferase activity, transferring groups other than amino-acyl groups"/>
    <property type="evidence" value="ECO:0007669"/>
    <property type="project" value="InterPro"/>
</dbReference>
<evidence type="ECO:0000313" key="3">
    <source>
        <dbReference type="Proteomes" id="UP000183413"/>
    </source>
</evidence>
<dbReference type="InParanoid" id="A0A1I4XGL2"/>
<dbReference type="InterPro" id="IPR000182">
    <property type="entry name" value="GNAT_dom"/>
</dbReference>
<dbReference type="SUPFAM" id="SSF55729">
    <property type="entry name" value="Acyl-CoA N-acyltransferases (Nat)"/>
    <property type="match status" value="1"/>
</dbReference>
<gene>
    <name evidence="2" type="ORF">SAMN04489713_101871</name>
</gene>
<dbReference type="EMBL" id="FOVH01000001">
    <property type="protein sequence ID" value="SFN25048.1"/>
    <property type="molecule type" value="Genomic_DNA"/>
</dbReference>
<dbReference type="Gene3D" id="3.40.630.30">
    <property type="match status" value="1"/>
</dbReference>
<dbReference type="Pfam" id="PF00583">
    <property type="entry name" value="Acetyltransf_1"/>
    <property type="match status" value="1"/>
</dbReference>
<evidence type="ECO:0000259" key="1">
    <source>
        <dbReference type="PROSITE" id="PS51186"/>
    </source>
</evidence>
<protein>
    <submittedName>
        <fullName evidence="2">Predicted acetyltransferase, GNAT family</fullName>
    </submittedName>
</protein>
<dbReference type="InterPro" id="IPR016181">
    <property type="entry name" value="Acyl_CoA_acyltransferase"/>
</dbReference>
<feature type="domain" description="N-acetyltransferase" evidence="1">
    <location>
        <begin position="143"/>
        <end position="278"/>
    </location>
</feature>
<organism evidence="2 3">
    <name type="scientific">Actinomadura madurae</name>
    <dbReference type="NCBI Taxonomy" id="1993"/>
    <lineage>
        <taxon>Bacteria</taxon>
        <taxon>Bacillati</taxon>
        <taxon>Actinomycetota</taxon>
        <taxon>Actinomycetes</taxon>
        <taxon>Streptosporangiales</taxon>
        <taxon>Thermomonosporaceae</taxon>
        <taxon>Actinomadura</taxon>
    </lineage>
</organism>
<keyword evidence="2" id="KW-0808">Transferase</keyword>